<protein>
    <submittedName>
        <fullName evidence="1">Terminase small subunit</fullName>
    </submittedName>
</protein>
<reference evidence="1" key="1">
    <citation type="journal article" date="2021" name="Proc. Natl. Acad. Sci. U.S.A.">
        <title>A Catalog of Tens of Thousands of Viruses from Human Metagenomes Reveals Hidden Associations with Chronic Diseases.</title>
        <authorList>
            <person name="Tisza M.J."/>
            <person name="Buck C.B."/>
        </authorList>
    </citation>
    <scope>NUCLEOTIDE SEQUENCE</scope>
    <source>
        <strain evidence="1">CtvuW5</strain>
    </source>
</reference>
<proteinExistence type="predicted"/>
<dbReference type="NCBIfam" id="TIGR01558">
    <property type="entry name" value="sm_term_P27"/>
    <property type="match status" value="1"/>
</dbReference>
<dbReference type="InterPro" id="IPR006448">
    <property type="entry name" value="Phage_term_ssu_P27"/>
</dbReference>
<organism evidence="1">
    <name type="scientific">Siphoviridae sp. ctvuW5</name>
    <dbReference type="NCBI Taxonomy" id="2825725"/>
    <lineage>
        <taxon>Viruses</taxon>
        <taxon>Duplodnaviria</taxon>
        <taxon>Heunggongvirae</taxon>
        <taxon>Uroviricota</taxon>
        <taxon>Caudoviricetes</taxon>
    </lineage>
</organism>
<dbReference type="EMBL" id="BK015953">
    <property type="protein sequence ID" value="DAF86798.1"/>
    <property type="molecule type" value="Genomic_DNA"/>
</dbReference>
<dbReference type="Pfam" id="PF05119">
    <property type="entry name" value="Terminase_4"/>
    <property type="match status" value="1"/>
</dbReference>
<evidence type="ECO:0000313" key="1">
    <source>
        <dbReference type="EMBL" id="DAF86798.1"/>
    </source>
</evidence>
<accession>A0A8S5TX64</accession>
<sequence>MAETTLVQFKLPKNVKHKEAKKLICNLVRDMNERGELAPFDVALLHRMATAYEMYLICVDKITTDGMTMTNKKGEMVKRPEVNILKENWSQFLELAKEFGLTAMSKRKLKTMKNIDEAIQSPLKEYLREHQV</sequence>
<name>A0A8S5TX64_9CAUD</name>